<dbReference type="SUPFAM" id="SSF53850">
    <property type="entry name" value="Periplasmic binding protein-like II"/>
    <property type="match status" value="1"/>
</dbReference>
<feature type="domain" description="HTH lysR-type" evidence="6">
    <location>
        <begin position="4"/>
        <end position="61"/>
    </location>
</feature>
<accession>A0ABV3SQA4</accession>
<evidence type="ECO:0000256" key="1">
    <source>
        <dbReference type="ARBA" id="ARBA00009437"/>
    </source>
</evidence>
<comment type="similarity">
    <text evidence="1">Belongs to the LysR transcriptional regulatory family.</text>
</comment>
<dbReference type="InterPro" id="IPR050389">
    <property type="entry name" value="LysR-type_TF"/>
</dbReference>
<name>A0ABV3SQA4_9HYPH</name>
<dbReference type="Gene3D" id="1.10.10.10">
    <property type="entry name" value="Winged helix-like DNA-binding domain superfamily/Winged helix DNA-binding domain"/>
    <property type="match status" value="1"/>
</dbReference>
<dbReference type="Pfam" id="PF03466">
    <property type="entry name" value="LysR_substrate"/>
    <property type="match status" value="1"/>
</dbReference>
<dbReference type="CDD" id="cd08417">
    <property type="entry name" value="PBP2_Nitroaromatics_like"/>
    <property type="match status" value="1"/>
</dbReference>
<dbReference type="InterPro" id="IPR036390">
    <property type="entry name" value="WH_DNA-bd_sf"/>
</dbReference>
<dbReference type="RefSeq" id="WP_367955604.1">
    <property type="nucleotide sequence ID" value="NZ_JBDPGJ010000004.1"/>
</dbReference>
<dbReference type="EMBL" id="JBDPGJ010000004">
    <property type="protein sequence ID" value="MEX0407735.1"/>
    <property type="molecule type" value="Genomic_DNA"/>
</dbReference>
<keyword evidence="2" id="KW-0536">Nodulation</keyword>
<evidence type="ECO:0000256" key="3">
    <source>
        <dbReference type="ARBA" id="ARBA00023015"/>
    </source>
</evidence>
<keyword evidence="4" id="KW-0238">DNA-binding</keyword>
<evidence type="ECO:0000256" key="2">
    <source>
        <dbReference type="ARBA" id="ARBA00022458"/>
    </source>
</evidence>
<dbReference type="InterPro" id="IPR005119">
    <property type="entry name" value="LysR_subst-bd"/>
</dbReference>
<evidence type="ECO:0000259" key="6">
    <source>
        <dbReference type="PROSITE" id="PS50931"/>
    </source>
</evidence>
<evidence type="ECO:0000256" key="4">
    <source>
        <dbReference type="ARBA" id="ARBA00023125"/>
    </source>
</evidence>
<evidence type="ECO:0000256" key="5">
    <source>
        <dbReference type="ARBA" id="ARBA00023163"/>
    </source>
</evidence>
<dbReference type="InterPro" id="IPR037402">
    <property type="entry name" value="YidZ_PBP2"/>
</dbReference>
<dbReference type="PANTHER" id="PTHR30118:SF15">
    <property type="entry name" value="TRANSCRIPTIONAL REGULATORY PROTEIN"/>
    <property type="match status" value="1"/>
</dbReference>
<dbReference type="Pfam" id="PF00126">
    <property type="entry name" value="HTH_1"/>
    <property type="match status" value="1"/>
</dbReference>
<dbReference type="SUPFAM" id="SSF46785">
    <property type="entry name" value="Winged helix' DNA-binding domain"/>
    <property type="match status" value="1"/>
</dbReference>
<keyword evidence="8" id="KW-1185">Reference proteome</keyword>
<sequence>MAAFDLNLLRVLDALLREGSTVKAGARVGLSQPAVSAALNRLRHALGDDLFLRRGQGLEPTDYAKSLAIPLRRVLDELEALLGGPAEFVPAESNASFKLSGSDFFAEMLMPALAERISTRAPGMRVQLVDLVPNDYVETLEKYEVDIALIPRTEFPDRVDHRPVFWSTFSVIARSGHPRLARAGIAPGDVVPVDLFCDLGHVLFSPEGKLKAMGDAALARVGRERRVVMTLPVFSGVYRAVGGSDLIALIPTQLATHVAKRACLDVYKPPMPIDPALITMVWHRRSSATPAHRWLRELIAEILAPLNEDGMALPN</sequence>
<dbReference type="PROSITE" id="PS50931">
    <property type="entry name" value="HTH_LYSR"/>
    <property type="match status" value="1"/>
</dbReference>
<reference evidence="7 8" key="1">
    <citation type="submission" date="2024-05" db="EMBL/GenBank/DDBJ databases">
        <authorList>
            <person name="Jiang F."/>
        </authorList>
    </citation>
    <scope>NUCLEOTIDE SEQUENCE [LARGE SCALE GENOMIC DNA]</scope>
    <source>
        <strain evidence="7 8">LZ166</strain>
    </source>
</reference>
<comment type="caution">
    <text evidence="7">The sequence shown here is derived from an EMBL/GenBank/DDBJ whole genome shotgun (WGS) entry which is preliminary data.</text>
</comment>
<dbReference type="Proteomes" id="UP001556692">
    <property type="component" value="Unassembled WGS sequence"/>
</dbReference>
<evidence type="ECO:0000313" key="7">
    <source>
        <dbReference type="EMBL" id="MEX0407735.1"/>
    </source>
</evidence>
<organism evidence="7 8">
    <name type="scientific">Aquibium pacificus</name>
    <dbReference type="NCBI Taxonomy" id="3153579"/>
    <lineage>
        <taxon>Bacteria</taxon>
        <taxon>Pseudomonadati</taxon>
        <taxon>Pseudomonadota</taxon>
        <taxon>Alphaproteobacteria</taxon>
        <taxon>Hyphomicrobiales</taxon>
        <taxon>Phyllobacteriaceae</taxon>
        <taxon>Aquibium</taxon>
    </lineage>
</organism>
<keyword evidence="5" id="KW-0804">Transcription</keyword>
<dbReference type="InterPro" id="IPR000847">
    <property type="entry name" value="LysR_HTH_N"/>
</dbReference>
<dbReference type="PRINTS" id="PR00039">
    <property type="entry name" value="HTHLYSR"/>
</dbReference>
<dbReference type="InterPro" id="IPR036388">
    <property type="entry name" value="WH-like_DNA-bd_sf"/>
</dbReference>
<keyword evidence="3" id="KW-0805">Transcription regulation</keyword>
<protein>
    <submittedName>
        <fullName evidence="7">LysR family transcriptional regulator</fullName>
    </submittedName>
</protein>
<dbReference type="PANTHER" id="PTHR30118">
    <property type="entry name" value="HTH-TYPE TRANSCRIPTIONAL REGULATOR LEUO-RELATED"/>
    <property type="match status" value="1"/>
</dbReference>
<dbReference type="Gene3D" id="3.40.190.10">
    <property type="entry name" value="Periplasmic binding protein-like II"/>
    <property type="match status" value="2"/>
</dbReference>
<evidence type="ECO:0000313" key="8">
    <source>
        <dbReference type="Proteomes" id="UP001556692"/>
    </source>
</evidence>
<gene>
    <name evidence="7" type="ORF">ABGN05_18910</name>
</gene>
<proteinExistence type="inferred from homology"/>